<accession>A0A2A2GB88</accession>
<dbReference type="InterPro" id="IPR012328">
    <property type="entry name" value="Chalcone/stilbene_synt_C"/>
</dbReference>
<dbReference type="InterPro" id="IPR011141">
    <property type="entry name" value="Polyketide_synthase_type-III"/>
</dbReference>
<proteinExistence type="inferred from homology"/>
<feature type="active site" description="Acyl-thioester intermediate" evidence="3">
    <location>
        <position position="154"/>
    </location>
</feature>
<evidence type="ECO:0000256" key="2">
    <source>
        <dbReference type="ARBA" id="ARBA00022679"/>
    </source>
</evidence>
<dbReference type="Proteomes" id="UP000218831">
    <property type="component" value="Unassembled WGS sequence"/>
</dbReference>
<evidence type="ECO:0000256" key="3">
    <source>
        <dbReference type="PIRSR" id="PIRSR000451-1"/>
    </source>
</evidence>
<reference evidence="6 7" key="1">
    <citation type="submission" date="2017-08" db="EMBL/GenBank/DDBJ databases">
        <title>Aliifodinibius alkalisoli sp. nov., isolated from saline alkaline soil.</title>
        <authorList>
            <person name="Liu D."/>
            <person name="Zhang G."/>
        </authorList>
    </citation>
    <scope>NUCLEOTIDE SEQUENCE [LARGE SCALE GENOMIC DNA]</scope>
    <source>
        <strain evidence="6 7">WN023</strain>
    </source>
</reference>
<dbReference type="Pfam" id="PF02797">
    <property type="entry name" value="Chal_sti_synt_C"/>
    <property type="match status" value="1"/>
</dbReference>
<dbReference type="Pfam" id="PF00195">
    <property type="entry name" value="Chal_sti_synt_N"/>
    <property type="match status" value="1"/>
</dbReference>
<evidence type="ECO:0000313" key="7">
    <source>
        <dbReference type="Proteomes" id="UP000218831"/>
    </source>
</evidence>
<dbReference type="InterPro" id="IPR001099">
    <property type="entry name" value="Chalcone/stilbene_synt_N"/>
</dbReference>
<name>A0A2A2GB88_9BACT</name>
<organism evidence="6 7">
    <name type="scientific">Fodinibius salipaludis</name>
    <dbReference type="NCBI Taxonomy" id="2032627"/>
    <lineage>
        <taxon>Bacteria</taxon>
        <taxon>Pseudomonadati</taxon>
        <taxon>Balneolota</taxon>
        <taxon>Balneolia</taxon>
        <taxon>Balneolales</taxon>
        <taxon>Balneolaceae</taxon>
        <taxon>Fodinibius</taxon>
    </lineage>
</organism>
<evidence type="ECO:0000256" key="1">
    <source>
        <dbReference type="ARBA" id="ARBA00005531"/>
    </source>
</evidence>
<dbReference type="EMBL" id="NSKE01000005">
    <property type="protein sequence ID" value="PAU94072.1"/>
    <property type="molecule type" value="Genomic_DNA"/>
</dbReference>
<dbReference type="GO" id="GO:0030639">
    <property type="term" value="P:polyketide biosynthetic process"/>
    <property type="evidence" value="ECO:0007669"/>
    <property type="project" value="TreeGrafter"/>
</dbReference>
<comment type="similarity">
    <text evidence="1">Belongs to the thiolase-like superfamily. Chalcone/stilbene synthases family.</text>
</comment>
<dbReference type="InterPro" id="IPR016039">
    <property type="entry name" value="Thiolase-like"/>
</dbReference>
<evidence type="ECO:0000259" key="5">
    <source>
        <dbReference type="Pfam" id="PF02797"/>
    </source>
</evidence>
<keyword evidence="7" id="KW-1185">Reference proteome</keyword>
<evidence type="ECO:0000313" key="6">
    <source>
        <dbReference type="EMBL" id="PAU94072.1"/>
    </source>
</evidence>
<dbReference type="Gene3D" id="3.40.47.10">
    <property type="match status" value="2"/>
</dbReference>
<gene>
    <name evidence="6" type="ORF">CK503_07615</name>
</gene>
<dbReference type="PANTHER" id="PTHR11877">
    <property type="entry name" value="HYDROXYMETHYLGLUTARYL-COA SYNTHASE"/>
    <property type="match status" value="1"/>
</dbReference>
<dbReference type="PIRSF" id="PIRSF000451">
    <property type="entry name" value="PKS_III"/>
    <property type="match status" value="1"/>
</dbReference>
<dbReference type="GO" id="GO:0016747">
    <property type="term" value="F:acyltransferase activity, transferring groups other than amino-acyl groups"/>
    <property type="evidence" value="ECO:0007669"/>
    <property type="project" value="InterPro"/>
</dbReference>
<dbReference type="RefSeq" id="WP_095606203.1">
    <property type="nucleotide sequence ID" value="NZ_NSKE01000005.1"/>
</dbReference>
<evidence type="ECO:0000259" key="4">
    <source>
        <dbReference type="Pfam" id="PF00195"/>
    </source>
</evidence>
<dbReference type="SUPFAM" id="SSF53901">
    <property type="entry name" value="Thiolase-like"/>
    <property type="match status" value="2"/>
</dbReference>
<dbReference type="AlphaFoldDB" id="A0A2A2GB88"/>
<feature type="domain" description="Chalcone/stilbene synthase N-terminal" evidence="4">
    <location>
        <begin position="8"/>
        <end position="215"/>
    </location>
</feature>
<dbReference type="FunFam" id="3.40.47.10:FF:000014">
    <property type="entry name" value="Chalcone synthase 1"/>
    <property type="match status" value="1"/>
</dbReference>
<comment type="caution">
    <text evidence="6">The sequence shown here is derived from an EMBL/GenBank/DDBJ whole genome shotgun (WGS) entry which is preliminary data.</text>
</comment>
<protein>
    <submittedName>
        <fullName evidence="6">Type III polyketide synthase</fullName>
    </submittedName>
</protein>
<keyword evidence="2" id="KW-0808">Transferase</keyword>
<feature type="domain" description="Chalcone/stilbene synthase C-terminal" evidence="5">
    <location>
        <begin position="230"/>
        <end position="364"/>
    </location>
</feature>
<sequence>MAAYIQNISTVVPERSYDQSFLRDRMKEYISDKEITQRIIHRIYSKSGINKRHTVIPDFNTNGDPRFFFQEDGTLSVPSTGTRNELYTQKAKELFVETARQTIDENQSVDREHITHVITVSCTGFFAPEPGFEIIQQLGLSPSTQRFHLGFMGCFAAFPAMKMAKAFCESQPDANVLIVCLELCSIHLQPSEVTDNLISASVFADGAAGVIISKDKPTKTNSFELTQFATSIAQESEKDMAWTIGDTGFDMVLSTYVPDIIEANLDQSIQPLFTDYQLTADDINHWALHPGGRAILDKVQQSFGLSEEQISPSRKVLADYGNMSSATILFVLKELLSRPASKKQEAVLAMAFGPGLTIESGLLQKNQVS</sequence>
<dbReference type="CDD" id="cd00831">
    <property type="entry name" value="CHS_like"/>
    <property type="match status" value="1"/>
</dbReference>
<dbReference type="PANTHER" id="PTHR11877:SF46">
    <property type="entry name" value="TYPE III POLYKETIDE SYNTHASE A"/>
    <property type="match status" value="1"/>
</dbReference>
<dbReference type="OrthoDB" id="9786288at2"/>